<keyword evidence="1" id="KW-1133">Transmembrane helix</keyword>
<protein>
    <submittedName>
        <fullName evidence="2">Uncharacterized protein</fullName>
    </submittedName>
</protein>
<comment type="caution">
    <text evidence="2">The sequence shown here is derived from an EMBL/GenBank/DDBJ whole genome shotgun (WGS) entry which is preliminary data.</text>
</comment>
<proteinExistence type="predicted"/>
<gene>
    <name evidence="2" type="ORF">S06H3_07328</name>
</gene>
<evidence type="ECO:0000313" key="2">
    <source>
        <dbReference type="EMBL" id="GAH98013.1"/>
    </source>
</evidence>
<feature type="transmembrane region" description="Helical" evidence="1">
    <location>
        <begin position="6"/>
        <end position="22"/>
    </location>
</feature>
<accession>X1LV75</accession>
<dbReference type="EMBL" id="BARV01002959">
    <property type="protein sequence ID" value="GAH98013.1"/>
    <property type="molecule type" value="Genomic_DNA"/>
</dbReference>
<evidence type="ECO:0000256" key="1">
    <source>
        <dbReference type="SAM" id="Phobius"/>
    </source>
</evidence>
<sequence>MIKLEPIIFGVILILIWATLTTKSSKPKNPSNLASLQHSLIGVIEGTSIRTALLTAGLVSVAFGLA</sequence>
<name>X1LV75_9ZZZZ</name>
<reference evidence="2" key="1">
    <citation type="journal article" date="2014" name="Front. Microbiol.">
        <title>High frequency of phylogenetically diverse reductive dehalogenase-homologous genes in deep subseafloor sedimentary metagenomes.</title>
        <authorList>
            <person name="Kawai M."/>
            <person name="Futagami T."/>
            <person name="Toyoda A."/>
            <person name="Takaki Y."/>
            <person name="Nishi S."/>
            <person name="Hori S."/>
            <person name="Arai W."/>
            <person name="Tsubouchi T."/>
            <person name="Morono Y."/>
            <person name="Uchiyama I."/>
            <person name="Ito T."/>
            <person name="Fujiyama A."/>
            <person name="Inagaki F."/>
            <person name="Takami H."/>
        </authorList>
    </citation>
    <scope>NUCLEOTIDE SEQUENCE</scope>
    <source>
        <strain evidence="2">Expedition CK06-06</strain>
    </source>
</reference>
<organism evidence="2">
    <name type="scientific">marine sediment metagenome</name>
    <dbReference type="NCBI Taxonomy" id="412755"/>
    <lineage>
        <taxon>unclassified sequences</taxon>
        <taxon>metagenomes</taxon>
        <taxon>ecological metagenomes</taxon>
    </lineage>
</organism>
<dbReference type="AlphaFoldDB" id="X1LV75"/>
<keyword evidence="1" id="KW-0812">Transmembrane</keyword>
<keyword evidence="1" id="KW-0472">Membrane</keyword>